<feature type="active site" description="Proton donor" evidence="2">
    <location>
        <position position="555"/>
    </location>
</feature>
<dbReference type="SUPFAM" id="SSF54373">
    <property type="entry name" value="FAD-linked reductases, C-terminal domain"/>
    <property type="match status" value="1"/>
</dbReference>
<dbReference type="Pfam" id="PF05199">
    <property type="entry name" value="GMC_oxred_C"/>
    <property type="match status" value="1"/>
</dbReference>
<dbReference type="EMBL" id="AMCV02000050">
    <property type="protein sequence ID" value="TDZ14520.1"/>
    <property type="molecule type" value="Genomic_DNA"/>
</dbReference>
<feature type="chain" id="PRO_5019850906" evidence="6">
    <location>
        <begin position="22"/>
        <end position="640"/>
    </location>
</feature>
<evidence type="ECO:0000259" key="7">
    <source>
        <dbReference type="PROSITE" id="PS00623"/>
    </source>
</evidence>
<dbReference type="InterPro" id="IPR007867">
    <property type="entry name" value="GMC_OxRtase_C"/>
</dbReference>
<reference evidence="10" key="2">
    <citation type="journal article" date="2019" name="Mol. Plant Microbe Interact.">
        <title>Genome sequence resources for four phytopathogenic fungi from the Colletotrichum orbiculare species complex.</title>
        <authorList>
            <person name="Gan P."/>
            <person name="Tsushima A."/>
            <person name="Narusaka M."/>
            <person name="Narusaka Y."/>
            <person name="Takano Y."/>
            <person name="Kubo Y."/>
            <person name="Shirasu K."/>
        </authorList>
    </citation>
    <scope>GENOME REANNOTATION</scope>
    <source>
        <strain evidence="10">104-T / ATCC 96160 / CBS 514.97 / LARS 414 / MAFF 240422</strain>
    </source>
</reference>
<evidence type="ECO:0000256" key="2">
    <source>
        <dbReference type="PIRSR" id="PIRSR000137-1"/>
    </source>
</evidence>
<sequence length="640" mass="69268">MFSLSIWVFLVIPLLLPVSNALHITNHTIDRFILSNYDYVVVGGGLSGLVVANRLSENPNTTVLVIEAGELDRREDFIVTPGYIGLSHPTPYGHSLTTTPQTFLDGKTRDISQGKVIGGGSVMNGMCWTRGSAADFNAWEELGNPGWGWDGLLPYFKKVERYTTNVDEARRNSSNIHPDMAVHGTDGLVDVAYPEYFYNQSDNVLRGLSEIGIAISRDVNAGDPTGAMIVPSSMSPTNQTRSDARTGYFDSSIHRPNLHVVTGHTATRLLVGLPDSTGRRENLRILGVEFSSGSSSLVRAVTTNREVVLAAGAIQSPILMQVSGIGPRQVLESLNITVQMDLAGVGNNFQDHPMVQFPFEYSNASVFTSQDLTGDDFTAALDTFLINKTGPMTAPLINTIAFPSLLNHLESRPLISQARNQSFDFLPVDTPPAVREGYLRQRRLILSHLSRKDVGAYELLAASWGQISIASQKPLSRGTVRPSSPSVFDAPLVDPRYCADPLDCAIIRLGLQLSQKLMRTAAMAPLLPVIDAQFSSADEGALVEALKARVGTEYHPSGTTSMMPRDLGGVVSPELTVYGTCNLRVVDAGVMPMIPGGHIQAAVYAVAEKAADIIKASRSDDCAGGRPKWPPVQKKARTRK</sequence>
<feature type="domain" description="Glucose-methanol-choline oxidoreductase N-terminal" evidence="7">
    <location>
        <begin position="114"/>
        <end position="137"/>
    </location>
</feature>
<evidence type="ECO:0000256" key="4">
    <source>
        <dbReference type="RuleBase" id="RU003968"/>
    </source>
</evidence>
<comment type="similarity">
    <text evidence="1 4">Belongs to the GMC oxidoreductase family.</text>
</comment>
<dbReference type="PROSITE" id="PS00623">
    <property type="entry name" value="GMC_OXRED_1"/>
    <property type="match status" value="1"/>
</dbReference>
<evidence type="ECO:0000259" key="8">
    <source>
        <dbReference type="PROSITE" id="PS00624"/>
    </source>
</evidence>
<dbReference type="InterPro" id="IPR000172">
    <property type="entry name" value="GMC_OxRdtase_N"/>
</dbReference>
<accession>A0A484F8E1</accession>
<feature type="active site" description="Proton acceptor" evidence="2">
    <location>
        <position position="598"/>
    </location>
</feature>
<feature type="binding site" evidence="3">
    <location>
        <position position="116"/>
    </location>
    <ligand>
        <name>FAD</name>
        <dbReference type="ChEBI" id="CHEBI:57692"/>
    </ligand>
</feature>
<reference evidence="10" key="1">
    <citation type="journal article" date="2013" name="New Phytol.">
        <title>Comparative genomic and transcriptomic analyses reveal the hemibiotrophic stage shift of Colletotrichum fungi.</title>
        <authorList>
            <person name="Gan P."/>
            <person name="Ikeda K."/>
            <person name="Irieda H."/>
            <person name="Narusaka M."/>
            <person name="O'Connell R.J."/>
            <person name="Narusaka Y."/>
            <person name="Takano Y."/>
            <person name="Kubo Y."/>
            <person name="Shirasu K."/>
        </authorList>
    </citation>
    <scope>NUCLEOTIDE SEQUENCE [LARGE SCALE GENOMIC DNA]</scope>
    <source>
        <strain evidence="10">104-T / ATCC 96160 / CBS 514.97 / LARS 414 / MAFF 240422</strain>
    </source>
</reference>
<feature type="region of interest" description="Disordered" evidence="5">
    <location>
        <begin position="619"/>
        <end position="640"/>
    </location>
</feature>
<feature type="signal peptide" evidence="6">
    <location>
        <begin position="1"/>
        <end position="21"/>
    </location>
</feature>
<comment type="caution">
    <text evidence="9">The sequence shown here is derived from an EMBL/GenBank/DDBJ whole genome shotgun (WGS) entry which is preliminary data.</text>
</comment>
<feature type="domain" description="Glucose-methanol-choline oxidoreductase N-terminal" evidence="8">
    <location>
        <begin position="312"/>
        <end position="326"/>
    </location>
</feature>
<evidence type="ECO:0000313" key="10">
    <source>
        <dbReference type="Proteomes" id="UP000014480"/>
    </source>
</evidence>
<organism evidence="9 10">
    <name type="scientific">Colletotrichum orbiculare (strain 104-T / ATCC 96160 / CBS 514.97 / LARS 414 / MAFF 240422)</name>
    <name type="common">Cucumber anthracnose fungus</name>
    <name type="synonym">Colletotrichum lagenarium</name>
    <dbReference type="NCBI Taxonomy" id="1213857"/>
    <lineage>
        <taxon>Eukaryota</taxon>
        <taxon>Fungi</taxon>
        <taxon>Dikarya</taxon>
        <taxon>Ascomycota</taxon>
        <taxon>Pezizomycotina</taxon>
        <taxon>Sordariomycetes</taxon>
        <taxon>Hypocreomycetidae</taxon>
        <taxon>Glomerellales</taxon>
        <taxon>Glomerellaceae</taxon>
        <taxon>Colletotrichum</taxon>
        <taxon>Colletotrichum orbiculare species complex</taxon>
    </lineage>
</organism>
<dbReference type="GO" id="GO:0016614">
    <property type="term" value="F:oxidoreductase activity, acting on CH-OH group of donors"/>
    <property type="evidence" value="ECO:0007669"/>
    <property type="project" value="InterPro"/>
</dbReference>
<dbReference type="STRING" id="1213857.A0A484F8E1"/>
<dbReference type="Gene3D" id="3.50.50.60">
    <property type="entry name" value="FAD/NAD(P)-binding domain"/>
    <property type="match status" value="1"/>
</dbReference>
<dbReference type="PROSITE" id="PS00624">
    <property type="entry name" value="GMC_OXRED_2"/>
    <property type="match status" value="1"/>
</dbReference>
<dbReference type="InterPro" id="IPR012132">
    <property type="entry name" value="GMC_OxRdtase"/>
</dbReference>
<evidence type="ECO:0000313" key="9">
    <source>
        <dbReference type="EMBL" id="TDZ14520.1"/>
    </source>
</evidence>
<dbReference type="PANTHER" id="PTHR11552">
    <property type="entry name" value="GLUCOSE-METHANOL-CHOLINE GMC OXIDOREDUCTASE"/>
    <property type="match status" value="1"/>
</dbReference>
<keyword evidence="6" id="KW-0732">Signal</keyword>
<dbReference type="Gene3D" id="3.30.560.10">
    <property type="entry name" value="Glucose Oxidase, domain 3"/>
    <property type="match status" value="1"/>
</dbReference>
<comment type="cofactor">
    <cofactor evidence="3">
        <name>FAD</name>
        <dbReference type="ChEBI" id="CHEBI:57692"/>
    </cofactor>
</comment>
<dbReference type="SUPFAM" id="SSF51905">
    <property type="entry name" value="FAD/NAD(P)-binding domain"/>
    <property type="match status" value="1"/>
</dbReference>
<protein>
    <submittedName>
        <fullName evidence="9">Dehydrogenase xptC</fullName>
    </submittedName>
</protein>
<evidence type="ECO:0000256" key="3">
    <source>
        <dbReference type="PIRSR" id="PIRSR000137-2"/>
    </source>
</evidence>
<name>A0A484F8E1_COLOR</name>
<proteinExistence type="inferred from homology"/>
<evidence type="ECO:0000256" key="5">
    <source>
        <dbReference type="SAM" id="MobiDB-lite"/>
    </source>
</evidence>
<dbReference type="Proteomes" id="UP000014480">
    <property type="component" value="Unassembled WGS sequence"/>
</dbReference>
<dbReference type="GO" id="GO:0050660">
    <property type="term" value="F:flavin adenine dinucleotide binding"/>
    <property type="evidence" value="ECO:0007669"/>
    <property type="project" value="InterPro"/>
</dbReference>
<dbReference type="AlphaFoldDB" id="A0A484F8E1"/>
<keyword evidence="10" id="KW-1185">Reference proteome</keyword>
<dbReference type="Pfam" id="PF00732">
    <property type="entry name" value="GMC_oxred_N"/>
    <property type="match status" value="1"/>
</dbReference>
<evidence type="ECO:0000256" key="6">
    <source>
        <dbReference type="SAM" id="SignalP"/>
    </source>
</evidence>
<dbReference type="OrthoDB" id="269227at2759"/>
<dbReference type="GO" id="GO:0044550">
    <property type="term" value="P:secondary metabolite biosynthetic process"/>
    <property type="evidence" value="ECO:0007669"/>
    <property type="project" value="TreeGrafter"/>
</dbReference>
<dbReference type="InterPro" id="IPR036188">
    <property type="entry name" value="FAD/NAD-bd_sf"/>
</dbReference>
<dbReference type="PANTHER" id="PTHR11552:SF115">
    <property type="entry name" value="DEHYDROGENASE XPTC-RELATED"/>
    <property type="match status" value="1"/>
</dbReference>
<keyword evidence="3 4" id="KW-0274">FAD</keyword>
<evidence type="ECO:0000256" key="1">
    <source>
        <dbReference type="ARBA" id="ARBA00010790"/>
    </source>
</evidence>
<keyword evidence="4" id="KW-0285">Flavoprotein</keyword>
<gene>
    <name evidence="9" type="primary">xptC-3</name>
    <name evidence="9" type="ORF">Cob_v012631</name>
</gene>
<dbReference type="PIRSF" id="PIRSF000137">
    <property type="entry name" value="Alcohol_oxidase"/>
    <property type="match status" value="1"/>
</dbReference>